<protein>
    <submittedName>
        <fullName evidence="1">Uncharacterized protein</fullName>
    </submittedName>
</protein>
<name>A0A6J7WN48_9CAUD</name>
<sequence>MQLRKWLKKEGRTTVWLNSKMECETPRRVQTILLGAPPTPAEIWKIQEITNMEVTLEDFIKVNRRKAKK</sequence>
<reference evidence="1" key="1">
    <citation type="submission" date="2020-05" db="EMBL/GenBank/DDBJ databases">
        <authorList>
            <person name="Chiriac C."/>
            <person name="Salcher M."/>
            <person name="Ghai R."/>
            <person name="Kavagutti S V."/>
        </authorList>
    </citation>
    <scope>NUCLEOTIDE SEQUENCE</scope>
</reference>
<dbReference type="EMBL" id="LR798233">
    <property type="protein sequence ID" value="CAB5212844.1"/>
    <property type="molecule type" value="Genomic_DNA"/>
</dbReference>
<evidence type="ECO:0000313" key="1">
    <source>
        <dbReference type="EMBL" id="CAB5212844.1"/>
    </source>
</evidence>
<organism evidence="1">
    <name type="scientific">uncultured Caudovirales phage</name>
    <dbReference type="NCBI Taxonomy" id="2100421"/>
    <lineage>
        <taxon>Viruses</taxon>
        <taxon>Duplodnaviria</taxon>
        <taxon>Heunggongvirae</taxon>
        <taxon>Uroviricota</taxon>
        <taxon>Caudoviricetes</taxon>
        <taxon>Peduoviridae</taxon>
        <taxon>Maltschvirus</taxon>
        <taxon>Maltschvirus maltsch</taxon>
    </lineage>
</organism>
<accession>A0A6J7WN48</accession>
<gene>
    <name evidence="1" type="ORF">UFOVP191_31</name>
</gene>
<proteinExistence type="predicted"/>